<evidence type="ECO:0000313" key="2">
    <source>
        <dbReference type="EMBL" id="KAL1835488.1"/>
    </source>
</evidence>
<accession>A0ABR3V2I6</accession>
<name>A0ABR3V2I6_9PEZI</name>
<organism evidence="2 3">
    <name type="scientific">Phialemonium thermophilum</name>
    <dbReference type="NCBI Taxonomy" id="223376"/>
    <lineage>
        <taxon>Eukaryota</taxon>
        <taxon>Fungi</taxon>
        <taxon>Dikarya</taxon>
        <taxon>Ascomycota</taxon>
        <taxon>Pezizomycotina</taxon>
        <taxon>Sordariomycetes</taxon>
        <taxon>Sordariomycetidae</taxon>
        <taxon>Cephalothecales</taxon>
        <taxon>Cephalothecaceae</taxon>
        <taxon>Phialemonium</taxon>
    </lineage>
</organism>
<dbReference type="EMBL" id="JAZHXJ010003123">
    <property type="protein sequence ID" value="KAL1835488.1"/>
    <property type="molecule type" value="Genomic_DNA"/>
</dbReference>
<evidence type="ECO:0000313" key="3">
    <source>
        <dbReference type="Proteomes" id="UP001586593"/>
    </source>
</evidence>
<feature type="compositionally biased region" description="Polar residues" evidence="1">
    <location>
        <begin position="38"/>
        <end position="52"/>
    </location>
</feature>
<sequence length="108" mass="11888">MMLIGPEKCVYTIVHKVGEDHASESLDTHGTLPLICPQGTSPSSYETPNASAASHPLNGPCSPSRSLESRQDVCHSKFACDILVEFDISVEFWRCVSLVKTIELRPRM</sequence>
<keyword evidence="3" id="KW-1185">Reference proteome</keyword>
<dbReference type="Proteomes" id="UP001586593">
    <property type="component" value="Unassembled WGS sequence"/>
</dbReference>
<feature type="region of interest" description="Disordered" evidence="1">
    <location>
        <begin position="37"/>
        <end position="67"/>
    </location>
</feature>
<reference evidence="2 3" key="1">
    <citation type="journal article" date="2024" name="Commun. Biol.">
        <title>Comparative genomic analysis of thermophilic fungi reveals convergent evolutionary adaptations and gene losses.</title>
        <authorList>
            <person name="Steindorff A.S."/>
            <person name="Aguilar-Pontes M.V."/>
            <person name="Robinson A.J."/>
            <person name="Andreopoulos B."/>
            <person name="LaButti K."/>
            <person name="Kuo A."/>
            <person name="Mondo S."/>
            <person name="Riley R."/>
            <person name="Otillar R."/>
            <person name="Haridas S."/>
            <person name="Lipzen A."/>
            <person name="Grimwood J."/>
            <person name="Schmutz J."/>
            <person name="Clum A."/>
            <person name="Reid I.D."/>
            <person name="Moisan M.C."/>
            <person name="Butler G."/>
            <person name="Nguyen T.T.M."/>
            <person name="Dewar K."/>
            <person name="Conant G."/>
            <person name="Drula E."/>
            <person name="Henrissat B."/>
            <person name="Hansel C."/>
            <person name="Singer S."/>
            <person name="Hutchinson M.I."/>
            <person name="de Vries R.P."/>
            <person name="Natvig D.O."/>
            <person name="Powell A.J."/>
            <person name="Tsang A."/>
            <person name="Grigoriev I.V."/>
        </authorList>
    </citation>
    <scope>NUCLEOTIDE SEQUENCE [LARGE SCALE GENOMIC DNA]</scope>
    <source>
        <strain evidence="2 3">ATCC 24622</strain>
    </source>
</reference>
<proteinExistence type="predicted"/>
<evidence type="ECO:0000256" key="1">
    <source>
        <dbReference type="SAM" id="MobiDB-lite"/>
    </source>
</evidence>
<protein>
    <submittedName>
        <fullName evidence="2">Uncharacterized protein</fullName>
    </submittedName>
</protein>
<gene>
    <name evidence="2" type="ORF">VTK73DRAFT_5610</name>
</gene>
<comment type="caution">
    <text evidence="2">The sequence shown here is derived from an EMBL/GenBank/DDBJ whole genome shotgun (WGS) entry which is preliminary data.</text>
</comment>